<comment type="caution">
    <text evidence="5">The sequence shown here is derived from an EMBL/GenBank/DDBJ whole genome shotgun (WGS) entry which is preliminary data.</text>
</comment>
<dbReference type="GO" id="GO:0006913">
    <property type="term" value="P:nucleocytoplasmic transport"/>
    <property type="evidence" value="ECO:0007669"/>
    <property type="project" value="TreeGrafter"/>
</dbReference>
<dbReference type="InterPro" id="IPR001611">
    <property type="entry name" value="Leu-rich_rpt"/>
</dbReference>
<evidence type="ECO:0000313" key="5">
    <source>
        <dbReference type="EMBL" id="KAK6335984.1"/>
    </source>
</evidence>
<evidence type="ECO:0000256" key="3">
    <source>
        <dbReference type="ARBA" id="ARBA00022737"/>
    </source>
</evidence>
<proteinExistence type="predicted"/>
<dbReference type="GO" id="GO:0005634">
    <property type="term" value="C:nucleus"/>
    <property type="evidence" value="ECO:0007669"/>
    <property type="project" value="TreeGrafter"/>
</dbReference>
<feature type="compositionally biased region" description="Basic and acidic residues" evidence="4">
    <location>
        <begin position="371"/>
        <end position="383"/>
    </location>
</feature>
<keyword evidence="6" id="KW-1185">Reference proteome</keyword>
<accession>A0AAV9U859</accession>
<dbReference type="Proteomes" id="UP001373714">
    <property type="component" value="Unassembled WGS sequence"/>
</dbReference>
<evidence type="ECO:0000256" key="4">
    <source>
        <dbReference type="SAM" id="MobiDB-lite"/>
    </source>
</evidence>
<dbReference type="Pfam" id="PF13516">
    <property type="entry name" value="LRR_6"/>
    <property type="match status" value="3"/>
</dbReference>
<dbReference type="EMBL" id="JAVHNS010000014">
    <property type="protein sequence ID" value="KAK6335984.1"/>
    <property type="molecule type" value="Genomic_DNA"/>
</dbReference>
<dbReference type="CDD" id="cd00116">
    <property type="entry name" value="LRR_RI"/>
    <property type="match status" value="1"/>
</dbReference>
<dbReference type="GO" id="GO:0048471">
    <property type="term" value="C:perinuclear region of cytoplasm"/>
    <property type="evidence" value="ECO:0007669"/>
    <property type="project" value="TreeGrafter"/>
</dbReference>
<dbReference type="SUPFAM" id="SSF52047">
    <property type="entry name" value="RNI-like"/>
    <property type="match status" value="1"/>
</dbReference>
<keyword evidence="2" id="KW-0433">Leucine-rich repeat</keyword>
<evidence type="ECO:0008006" key="7">
    <source>
        <dbReference type="Google" id="ProtNLM"/>
    </source>
</evidence>
<keyword evidence="3" id="KW-0677">Repeat</keyword>
<dbReference type="Gene3D" id="3.80.10.10">
    <property type="entry name" value="Ribonuclease Inhibitor"/>
    <property type="match status" value="1"/>
</dbReference>
<dbReference type="PANTHER" id="PTHR24113">
    <property type="entry name" value="RAN GTPASE-ACTIVATING PROTEIN 1"/>
    <property type="match status" value="1"/>
</dbReference>
<feature type="compositionally biased region" description="Acidic residues" evidence="4">
    <location>
        <begin position="334"/>
        <end position="370"/>
    </location>
</feature>
<sequence length="418" mass="45930">MAAATFSLENKALKLDSKADIEPHLKGLIANDDVEEFILQGNTIGIEASEALAEVLKTKSKLKIANLADIYTSRTIDEIPQSLDALLPALLPHQHLTTINLSDNAFGKRMEPQLVAFLSSHLPLQHLILNNNGLGPLCGTAIANALTTLASKKTAAHPKLETVVCGRNRLESGSMEAWSKTYAAHTGVKVVRMVQNGIRPDGIHQLLVDGLKHCTNLEILDLQDNTFTLKGAKALASVVGAWTVIKELGVGEVLLGSRGASLLAEKLEEGKNKEMRVLRLQFNDITKKGLKSLKGAVKVLEKLELLELNGNIFSEEDPLVNEIRDIFEDRGLGELDELDEMEEPSDEEAEDEEEEEAEEEEEEEEEEEREKEEARERILKDADAAEEADVPQQKDKNVDDLADILGKTQISDLKKGTA</sequence>
<dbReference type="PANTHER" id="PTHR24113:SF12">
    <property type="entry name" value="RAN GTPASE-ACTIVATING PROTEIN 1"/>
    <property type="match status" value="1"/>
</dbReference>
<name>A0AAV9U859_9PEZI</name>
<dbReference type="GO" id="GO:0005096">
    <property type="term" value="F:GTPase activator activity"/>
    <property type="evidence" value="ECO:0007669"/>
    <property type="project" value="UniProtKB-KW"/>
</dbReference>
<feature type="region of interest" description="Disordered" evidence="4">
    <location>
        <begin position="331"/>
        <end position="400"/>
    </location>
</feature>
<reference evidence="5 6" key="1">
    <citation type="submission" date="2019-10" db="EMBL/GenBank/DDBJ databases">
        <authorList>
            <person name="Palmer J.M."/>
        </authorList>
    </citation>
    <scope>NUCLEOTIDE SEQUENCE [LARGE SCALE GENOMIC DNA]</scope>
    <source>
        <strain evidence="5 6">TWF730</strain>
    </source>
</reference>
<gene>
    <name evidence="5" type="ORF">TWF730_003357</name>
</gene>
<dbReference type="InterPro" id="IPR032675">
    <property type="entry name" value="LRR_dom_sf"/>
</dbReference>
<organism evidence="5 6">
    <name type="scientific">Orbilia blumenaviensis</name>
    <dbReference type="NCBI Taxonomy" id="1796055"/>
    <lineage>
        <taxon>Eukaryota</taxon>
        <taxon>Fungi</taxon>
        <taxon>Dikarya</taxon>
        <taxon>Ascomycota</taxon>
        <taxon>Pezizomycotina</taxon>
        <taxon>Orbiliomycetes</taxon>
        <taxon>Orbiliales</taxon>
        <taxon>Orbiliaceae</taxon>
        <taxon>Orbilia</taxon>
    </lineage>
</organism>
<keyword evidence="1" id="KW-0343">GTPase activation</keyword>
<dbReference type="GO" id="GO:0005829">
    <property type="term" value="C:cytosol"/>
    <property type="evidence" value="ECO:0007669"/>
    <property type="project" value="TreeGrafter"/>
</dbReference>
<evidence type="ECO:0000256" key="1">
    <source>
        <dbReference type="ARBA" id="ARBA00022468"/>
    </source>
</evidence>
<evidence type="ECO:0000256" key="2">
    <source>
        <dbReference type="ARBA" id="ARBA00022614"/>
    </source>
</evidence>
<evidence type="ECO:0000313" key="6">
    <source>
        <dbReference type="Proteomes" id="UP001373714"/>
    </source>
</evidence>
<dbReference type="SMART" id="SM00368">
    <property type="entry name" value="LRR_RI"/>
    <property type="match status" value="5"/>
</dbReference>
<protein>
    <recommendedName>
        <fullName evidence="7">Ran GTPase activating protein 1</fullName>
    </recommendedName>
</protein>
<dbReference type="AlphaFoldDB" id="A0AAV9U859"/>
<dbReference type="GO" id="GO:0031267">
    <property type="term" value="F:small GTPase binding"/>
    <property type="evidence" value="ECO:0007669"/>
    <property type="project" value="TreeGrafter"/>
</dbReference>
<dbReference type="InterPro" id="IPR027038">
    <property type="entry name" value="RanGap"/>
</dbReference>